<dbReference type="InterPro" id="IPR036875">
    <property type="entry name" value="Znf_CCHC_sf"/>
</dbReference>
<name>A0ABR1JF24_9AGAR</name>
<evidence type="ECO:0000259" key="3">
    <source>
        <dbReference type="PROSITE" id="PS50158"/>
    </source>
</evidence>
<gene>
    <name evidence="4" type="ORF">VKT23_010230</name>
</gene>
<keyword evidence="2" id="KW-0863">Zinc-finger</keyword>
<evidence type="ECO:0000313" key="4">
    <source>
        <dbReference type="EMBL" id="KAK7457886.1"/>
    </source>
</evidence>
<proteinExistence type="predicted"/>
<evidence type="ECO:0000313" key="5">
    <source>
        <dbReference type="Proteomes" id="UP001498398"/>
    </source>
</evidence>
<accession>A0ABR1JF24</accession>
<evidence type="ECO:0000256" key="1">
    <source>
        <dbReference type="ARBA" id="ARBA00022664"/>
    </source>
</evidence>
<dbReference type="SUPFAM" id="SSF57756">
    <property type="entry name" value="Retrovirus zinc finger-like domains"/>
    <property type="match status" value="1"/>
</dbReference>
<keyword evidence="1" id="KW-0507">mRNA processing</keyword>
<sequence length="417" mass="46709">MSITPVAVPLLHGDGREGENPQAWFRIFQNAHDGKDEATLLIAFGRHLYPGDEADQWWDEKKTITKTWTSLETRFEERWPKVKVVKRTKDEYENLLLNFQLKEEELGTMVDMKGVQVYSHVKAADTLFQYATGMDIHNTAVLISSVHKNLPKVFKDKLDSSYGNWKAFTVAIKDMDPERVKEAAAGYKEEKEKERKDKEWKEHLTRTLGIARNTPESPTKSIARDLAAMNLGGGGGYSRGGYNGGGYSGYGRSGYMYRGGRGATGIFGGRGAAPGQRLPSSVPLSNAQKNILRQKVDELKHHPKTAAGIQEYEVQKAKWVQNWGNNLENVTYEHPYPLRPGTAGVCTGECFSCGKHGHQTRFCPEPTVDLKEKLWRRLCYDALGVFRRGPDAIVAYVSPEIYAGEYDSQGNEEGPSV</sequence>
<evidence type="ECO:0000256" key="2">
    <source>
        <dbReference type="PROSITE-ProRule" id="PRU00047"/>
    </source>
</evidence>
<keyword evidence="2" id="KW-0862">Zinc</keyword>
<feature type="domain" description="CCHC-type" evidence="3">
    <location>
        <begin position="350"/>
        <end position="365"/>
    </location>
</feature>
<reference evidence="4 5" key="1">
    <citation type="submission" date="2024-01" db="EMBL/GenBank/DDBJ databases">
        <title>A draft genome for the cacao thread blight pathogen Marasmiellus scandens.</title>
        <authorList>
            <person name="Baruah I.K."/>
            <person name="Leung J."/>
            <person name="Bukari Y."/>
            <person name="Amoako-Attah I."/>
            <person name="Meinhardt L.W."/>
            <person name="Bailey B.A."/>
            <person name="Cohen S.P."/>
        </authorList>
    </citation>
    <scope>NUCLEOTIDE SEQUENCE [LARGE SCALE GENOMIC DNA]</scope>
    <source>
        <strain evidence="4 5">GH-19</strain>
    </source>
</reference>
<dbReference type="EMBL" id="JBANRG010000019">
    <property type="protein sequence ID" value="KAK7457886.1"/>
    <property type="molecule type" value="Genomic_DNA"/>
</dbReference>
<dbReference type="Proteomes" id="UP001498398">
    <property type="component" value="Unassembled WGS sequence"/>
</dbReference>
<keyword evidence="5" id="KW-1185">Reference proteome</keyword>
<dbReference type="InterPro" id="IPR001878">
    <property type="entry name" value="Znf_CCHC"/>
</dbReference>
<keyword evidence="2" id="KW-0479">Metal-binding</keyword>
<comment type="caution">
    <text evidence="4">The sequence shown here is derived from an EMBL/GenBank/DDBJ whole genome shotgun (WGS) entry which is preliminary data.</text>
</comment>
<dbReference type="PROSITE" id="PS50158">
    <property type="entry name" value="ZF_CCHC"/>
    <property type="match status" value="1"/>
</dbReference>
<organism evidence="4 5">
    <name type="scientific">Marasmiellus scandens</name>
    <dbReference type="NCBI Taxonomy" id="2682957"/>
    <lineage>
        <taxon>Eukaryota</taxon>
        <taxon>Fungi</taxon>
        <taxon>Dikarya</taxon>
        <taxon>Basidiomycota</taxon>
        <taxon>Agaricomycotina</taxon>
        <taxon>Agaricomycetes</taxon>
        <taxon>Agaricomycetidae</taxon>
        <taxon>Agaricales</taxon>
        <taxon>Marasmiineae</taxon>
        <taxon>Omphalotaceae</taxon>
        <taxon>Marasmiellus</taxon>
    </lineage>
</organism>
<protein>
    <recommendedName>
        <fullName evidence="3">CCHC-type domain-containing protein</fullName>
    </recommendedName>
</protein>